<evidence type="ECO:0000256" key="1">
    <source>
        <dbReference type="SAM" id="MobiDB-lite"/>
    </source>
</evidence>
<dbReference type="Gene3D" id="4.10.60.10">
    <property type="entry name" value="Zinc finger, CCHC-type"/>
    <property type="match status" value="1"/>
</dbReference>
<dbReference type="Pfam" id="PF03732">
    <property type="entry name" value="Retrotrans_gag"/>
    <property type="match status" value="1"/>
</dbReference>
<feature type="compositionally biased region" description="Basic and acidic residues" evidence="1">
    <location>
        <begin position="95"/>
        <end position="106"/>
    </location>
</feature>
<comment type="caution">
    <text evidence="3">The sequence shown here is derived from an EMBL/GenBank/DDBJ whole genome shotgun (WGS) entry which is preliminary data.</text>
</comment>
<dbReference type="EMBL" id="NMUH01000056">
    <property type="protein sequence ID" value="MQL70098.1"/>
    <property type="molecule type" value="Genomic_DNA"/>
</dbReference>
<evidence type="ECO:0000313" key="3">
    <source>
        <dbReference type="EMBL" id="MQL70098.1"/>
    </source>
</evidence>
<organism evidence="3 4">
    <name type="scientific">Colocasia esculenta</name>
    <name type="common">Wild taro</name>
    <name type="synonym">Arum esculentum</name>
    <dbReference type="NCBI Taxonomy" id="4460"/>
    <lineage>
        <taxon>Eukaryota</taxon>
        <taxon>Viridiplantae</taxon>
        <taxon>Streptophyta</taxon>
        <taxon>Embryophyta</taxon>
        <taxon>Tracheophyta</taxon>
        <taxon>Spermatophyta</taxon>
        <taxon>Magnoliopsida</taxon>
        <taxon>Liliopsida</taxon>
        <taxon>Araceae</taxon>
        <taxon>Aroideae</taxon>
        <taxon>Colocasieae</taxon>
        <taxon>Colocasia</taxon>
    </lineage>
</organism>
<protein>
    <recommendedName>
        <fullName evidence="2">Retrotransposon gag domain-containing protein</fullName>
    </recommendedName>
</protein>
<evidence type="ECO:0000259" key="2">
    <source>
        <dbReference type="Pfam" id="PF03732"/>
    </source>
</evidence>
<dbReference type="Proteomes" id="UP000652761">
    <property type="component" value="Unassembled WGS sequence"/>
</dbReference>
<dbReference type="OrthoDB" id="427960at2759"/>
<reference evidence="3" key="1">
    <citation type="submission" date="2017-07" db="EMBL/GenBank/DDBJ databases">
        <title>Taro Niue Genome Assembly and Annotation.</title>
        <authorList>
            <person name="Atibalentja N."/>
            <person name="Keating K."/>
            <person name="Fields C.J."/>
        </authorList>
    </citation>
    <scope>NUCLEOTIDE SEQUENCE</scope>
    <source>
        <strain evidence="3">Niue_2</strain>
        <tissue evidence="3">Leaf</tissue>
    </source>
</reference>
<gene>
    <name evidence="3" type="ORF">Taro_002398</name>
</gene>
<sequence>MKLDMREYFQIQERKASEFAALKQRHLTIAEYEAQFSRLVRYANHLVNIEKMKMRTFLNGLKPSYITQLAPLDIQTYAKMVKKAQPLEDATDLTDHIKGRLVKKEPASGSSSKPTNDKKRSFNITGGPNQERKLKIPTTPNTDKTKCEHYDKPGHTVAECWRKAGDCLRCGNRNHRISECPVKEEKLKYSHKTLMASPSSCQGIVGPGEEAKEEEISWGEEPFKLSSPFFKF</sequence>
<feature type="domain" description="Retrotransposon gag" evidence="2">
    <location>
        <begin position="10"/>
        <end position="63"/>
    </location>
</feature>
<dbReference type="SUPFAM" id="SSF57756">
    <property type="entry name" value="Retrovirus zinc finger-like domains"/>
    <property type="match status" value="1"/>
</dbReference>
<dbReference type="InterPro" id="IPR005162">
    <property type="entry name" value="Retrotrans_gag_dom"/>
</dbReference>
<name>A0A843TDZ7_COLES</name>
<dbReference type="InterPro" id="IPR036875">
    <property type="entry name" value="Znf_CCHC_sf"/>
</dbReference>
<dbReference type="GO" id="GO:0003676">
    <property type="term" value="F:nucleic acid binding"/>
    <property type="evidence" value="ECO:0007669"/>
    <property type="project" value="InterPro"/>
</dbReference>
<keyword evidence="4" id="KW-1185">Reference proteome</keyword>
<feature type="region of interest" description="Disordered" evidence="1">
    <location>
        <begin position="95"/>
        <end position="140"/>
    </location>
</feature>
<dbReference type="AlphaFoldDB" id="A0A843TDZ7"/>
<evidence type="ECO:0000313" key="4">
    <source>
        <dbReference type="Proteomes" id="UP000652761"/>
    </source>
</evidence>
<dbReference type="GO" id="GO:0008270">
    <property type="term" value="F:zinc ion binding"/>
    <property type="evidence" value="ECO:0007669"/>
    <property type="project" value="InterPro"/>
</dbReference>
<accession>A0A843TDZ7</accession>
<proteinExistence type="predicted"/>